<name>A0ABQ2ZM81_9GAMM</name>
<sequence length="194" mass="21595">MTAGASSRRRDTQKDTPVVFKVIPVWKQVTPELKAELVDFWKNNKAIGDPARAAARTEQAICIGRDADGAICAVGTALIRVLPRLLQPMYYYRLFFAKSVRGQKQMPAFFNRCREVLQTYNASLPTPESLGVLIELESGFLSTFYKQAHVAEMNSTFIGYSPRGLQLRVSYFDGATLLPPVTPAGLPLTRVNRP</sequence>
<dbReference type="Proteomes" id="UP000621898">
    <property type="component" value="Unassembled WGS sequence"/>
</dbReference>
<keyword evidence="2" id="KW-1185">Reference proteome</keyword>
<accession>A0ABQ2ZM81</accession>
<evidence type="ECO:0000313" key="2">
    <source>
        <dbReference type="Proteomes" id="UP000621898"/>
    </source>
</evidence>
<comment type="caution">
    <text evidence="1">The sequence shown here is derived from an EMBL/GenBank/DDBJ whole genome shotgun (WGS) entry which is preliminary data.</text>
</comment>
<protein>
    <submittedName>
        <fullName evidence="1">Uncharacterized protein</fullName>
    </submittedName>
</protein>
<reference evidence="2" key="1">
    <citation type="journal article" date="2019" name="Int. J. Syst. Evol. Microbiol.">
        <title>The Global Catalogue of Microorganisms (GCM) 10K type strain sequencing project: providing services to taxonomists for standard genome sequencing and annotation.</title>
        <authorList>
            <consortium name="The Broad Institute Genomics Platform"/>
            <consortium name="The Broad Institute Genome Sequencing Center for Infectious Disease"/>
            <person name="Wu L."/>
            <person name="Ma J."/>
        </authorList>
    </citation>
    <scope>NUCLEOTIDE SEQUENCE [LARGE SCALE GENOMIC DNA]</scope>
    <source>
        <strain evidence="2">KCTC 22232</strain>
    </source>
</reference>
<gene>
    <name evidence="1" type="ORF">GCM10008098_06450</name>
</gene>
<organism evidence="1 2">
    <name type="scientific">Rhodanobacter panaciterrae</name>
    <dbReference type="NCBI Taxonomy" id="490572"/>
    <lineage>
        <taxon>Bacteria</taxon>
        <taxon>Pseudomonadati</taxon>
        <taxon>Pseudomonadota</taxon>
        <taxon>Gammaproteobacteria</taxon>
        <taxon>Lysobacterales</taxon>
        <taxon>Rhodanobacteraceae</taxon>
        <taxon>Rhodanobacter</taxon>
    </lineage>
</organism>
<proteinExistence type="predicted"/>
<evidence type="ECO:0000313" key="1">
    <source>
        <dbReference type="EMBL" id="GGY17503.1"/>
    </source>
</evidence>
<dbReference type="EMBL" id="BMXT01000001">
    <property type="protein sequence ID" value="GGY17503.1"/>
    <property type="molecule type" value="Genomic_DNA"/>
</dbReference>